<evidence type="ECO:0000256" key="4">
    <source>
        <dbReference type="ARBA" id="ARBA00022660"/>
    </source>
</evidence>
<accession>A0A1I6AQQ1</accession>
<dbReference type="PANTHER" id="PTHR35008">
    <property type="entry name" value="BLL4482 PROTEIN-RELATED"/>
    <property type="match status" value="1"/>
</dbReference>
<dbReference type="Gene3D" id="1.10.760.10">
    <property type="entry name" value="Cytochrome c-like domain"/>
    <property type="match status" value="1"/>
</dbReference>
<evidence type="ECO:0000313" key="10">
    <source>
        <dbReference type="EMBL" id="SFQ70972.1"/>
    </source>
</evidence>
<sequence length="153" mass="16670">MNRGLWITASGAVLLGAALLATVTLRAGEERIVLRDTDPDTVALGAAVYVEHCAACHGANLEGQPDWRSPGPDGRLPAPPHDETGHTWHHDGETLFRLTKFGIGALIDDPDYASNMPVYDGVLTDEEIVAVLSYIKSTWPEDIRARHDDMESR</sequence>
<evidence type="ECO:0000256" key="6">
    <source>
        <dbReference type="ARBA" id="ARBA00022982"/>
    </source>
</evidence>
<name>A0A1I6AQQ1_9RHOB</name>
<dbReference type="SUPFAM" id="SSF46626">
    <property type="entry name" value="Cytochrome c"/>
    <property type="match status" value="1"/>
</dbReference>
<dbReference type="RefSeq" id="WP_093016140.1">
    <property type="nucleotide sequence ID" value="NZ_FOXV01000037.1"/>
</dbReference>
<organism evidence="10 11">
    <name type="scientific">Roseivivax halotolerans</name>
    <dbReference type="NCBI Taxonomy" id="93684"/>
    <lineage>
        <taxon>Bacteria</taxon>
        <taxon>Pseudomonadati</taxon>
        <taxon>Pseudomonadota</taxon>
        <taxon>Alphaproteobacteria</taxon>
        <taxon>Rhodobacterales</taxon>
        <taxon>Roseobacteraceae</taxon>
        <taxon>Roseivivax</taxon>
    </lineage>
</organism>
<dbReference type="InterPro" id="IPR009056">
    <property type="entry name" value="Cyt_c-like_dom"/>
</dbReference>
<evidence type="ECO:0000256" key="2">
    <source>
        <dbReference type="ARBA" id="ARBA00022448"/>
    </source>
</evidence>
<evidence type="ECO:0000256" key="5">
    <source>
        <dbReference type="ARBA" id="ARBA00022723"/>
    </source>
</evidence>
<comment type="cofactor">
    <cofactor evidence="1">
        <name>heme c</name>
        <dbReference type="ChEBI" id="CHEBI:61717"/>
    </cofactor>
</comment>
<evidence type="ECO:0000259" key="9">
    <source>
        <dbReference type="PROSITE" id="PS51007"/>
    </source>
</evidence>
<evidence type="ECO:0000313" key="11">
    <source>
        <dbReference type="Proteomes" id="UP000243106"/>
    </source>
</evidence>
<keyword evidence="7 8" id="KW-0408">Iron</keyword>
<evidence type="ECO:0000256" key="8">
    <source>
        <dbReference type="PROSITE-ProRule" id="PRU00433"/>
    </source>
</evidence>
<dbReference type="PROSITE" id="PS51007">
    <property type="entry name" value="CYTC"/>
    <property type="match status" value="1"/>
</dbReference>
<keyword evidence="2" id="KW-0813">Transport</keyword>
<dbReference type="InterPro" id="IPR008168">
    <property type="entry name" value="Cyt_C_IC"/>
</dbReference>
<dbReference type="InterPro" id="IPR051459">
    <property type="entry name" value="Cytochrome_c-type_DH"/>
</dbReference>
<proteinExistence type="predicted"/>
<keyword evidence="5 8" id="KW-0479">Metal-binding</keyword>
<dbReference type="GO" id="GO:0005506">
    <property type="term" value="F:iron ion binding"/>
    <property type="evidence" value="ECO:0007669"/>
    <property type="project" value="InterPro"/>
</dbReference>
<dbReference type="Proteomes" id="UP000243106">
    <property type="component" value="Unassembled WGS sequence"/>
</dbReference>
<dbReference type="Pfam" id="PF00034">
    <property type="entry name" value="Cytochrom_C"/>
    <property type="match status" value="1"/>
</dbReference>
<dbReference type="AlphaFoldDB" id="A0A1I6AQQ1"/>
<protein>
    <submittedName>
        <fullName evidence="10">Cytochrome c, mono-and diheme variants</fullName>
    </submittedName>
</protein>
<dbReference type="InterPro" id="IPR036909">
    <property type="entry name" value="Cyt_c-like_dom_sf"/>
</dbReference>
<evidence type="ECO:0000256" key="3">
    <source>
        <dbReference type="ARBA" id="ARBA00022617"/>
    </source>
</evidence>
<dbReference type="EMBL" id="FOXV01000037">
    <property type="protein sequence ID" value="SFQ70972.1"/>
    <property type="molecule type" value="Genomic_DNA"/>
</dbReference>
<evidence type="ECO:0000256" key="1">
    <source>
        <dbReference type="ARBA" id="ARBA00001926"/>
    </source>
</evidence>
<keyword evidence="4" id="KW-0679">Respiratory chain</keyword>
<dbReference type="GO" id="GO:0009055">
    <property type="term" value="F:electron transfer activity"/>
    <property type="evidence" value="ECO:0007669"/>
    <property type="project" value="InterPro"/>
</dbReference>
<evidence type="ECO:0000256" key="7">
    <source>
        <dbReference type="ARBA" id="ARBA00023004"/>
    </source>
</evidence>
<dbReference type="PANTHER" id="PTHR35008:SF4">
    <property type="entry name" value="BLL4482 PROTEIN"/>
    <property type="match status" value="1"/>
</dbReference>
<gene>
    <name evidence="10" type="ORF">SAMN05421853_1372</name>
</gene>
<keyword evidence="11" id="KW-1185">Reference proteome</keyword>
<dbReference type="PRINTS" id="PR00605">
    <property type="entry name" value="CYTCHROMECIC"/>
</dbReference>
<reference evidence="11" key="1">
    <citation type="submission" date="2016-10" db="EMBL/GenBank/DDBJ databases">
        <authorList>
            <person name="Varghese N."/>
            <person name="Submissions S."/>
        </authorList>
    </citation>
    <scope>NUCLEOTIDE SEQUENCE [LARGE SCALE GENOMIC DNA]</scope>
    <source>
        <strain evidence="11">JCM 10271</strain>
    </source>
</reference>
<feature type="domain" description="Cytochrome c" evidence="9">
    <location>
        <begin position="40"/>
        <end position="139"/>
    </location>
</feature>
<dbReference type="STRING" id="93684.SAMN05421853_1372"/>
<dbReference type="GO" id="GO:0020037">
    <property type="term" value="F:heme binding"/>
    <property type="evidence" value="ECO:0007669"/>
    <property type="project" value="InterPro"/>
</dbReference>
<keyword evidence="3 8" id="KW-0349">Heme</keyword>
<keyword evidence="6" id="KW-0249">Electron transport</keyword>